<keyword evidence="2" id="KW-0560">Oxidoreductase</keyword>
<dbReference type="Gene3D" id="3.40.50.720">
    <property type="entry name" value="NAD(P)-binding Rossmann-like Domain"/>
    <property type="match status" value="1"/>
</dbReference>
<dbReference type="EMBL" id="JBHTKA010000007">
    <property type="protein sequence ID" value="MFD1001498.1"/>
    <property type="molecule type" value="Genomic_DNA"/>
</dbReference>
<dbReference type="InterPro" id="IPR002347">
    <property type="entry name" value="SDR_fam"/>
</dbReference>
<sequence length="286" mass="30560">MKKQKVWFITGASRGFGFEIAKAALRAGDKVVATVRKNAEQLTASLGAGSDLLVVVLDVTSKQHVEEGVQKALATFGRVDVLVNNAGYGYLGAFEEATDEDIFKQYNTNVFGLLHVTRALLPHMRQAKAGHIINFSSLFGYKASAPGFGIYASTKFAVEGISEGLALEVKPLGIHVTSVAPGIFATDFLASDSYIVSQNSIEAYASTVGQLKDFAHQLHGNQPGDPAKFAQVIIALANSSNPPVHLPIGKDAIASFREKMAETETEIKAWEEISASTDFQRAAANA</sequence>
<dbReference type="PANTHER" id="PTHR43976">
    <property type="entry name" value="SHORT CHAIN DEHYDROGENASE"/>
    <property type="match status" value="1"/>
</dbReference>
<dbReference type="InterPro" id="IPR036291">
    <property type="entry name" value="NAD(P)-bd_dom_sf"/>
</dbReference>
<accession>A0ABW3K647</accession>
<evidence type="ECO:0000256" key="2">
    <source>
        <dbReference type="ARBA" id="ARBA00023002"/>
    </source>
</evidence>
<protein>
    <submittedName>
        <fullName evidence="4">Oxidoreductase</fullName>
    </submittedName>
</protein>
<comment type="caution">
    <text evidence="4">The sequence shown here is derived from an EMBL/GenBank/DDBJ whole genome shotgun (WGS) entry which is preliminary data.</text>
</comment>
<dbReference type="NCBIfam" id="NF004824">
    <property type="entry name" value="PRK06180.1"/>
    <property type="match status" value="1"/>
</dbReference>
<dbReference type="RefSeq" id="WP_377581391.1">
    <property type="nucleotide sequence ID" value="NZ_JBHTKA010000007.1"/>
</dbReference>
<dbReference type="Pfam" id="PF00106">
    <property type="entry name" value="adh_short"/>
    <property type="match status" value="1"/>
</dbReference>
<reference evidence="5" key="1">
    <citation type="journal article" date="2019" name="Int. J. Syst. Evol. Microbiol.">
        <title>The Global Catalogue of Microorganisms (GCM) 10K type strain sequencing project: providing services to taxonomists for standard genome sequencing and annotation.</title>
        <authorList>
            <consortium name="The Broad Institute Genomics Platform"/>
            <consortium name="The Broad Institute Genome Sequencing Center for Infectious Disease"/>
            <person name="Wu L."/>
            <person name="Ma J."/>
        </authorList>
    </citation>
    <scope>NUCLEOTIDE SEQUENCE [LARGE SCALE GENOMIC DNA]</scope>
    <source>
        <strain evidence="5">CCUG 58938</strain>
    </source>
</reference>
<gene>
    <name evidence="4" type="ORF">ACFQ21_19370</name>
</gene>
<dbReference type="SUPFAM" id="SSF51735">
    <property type="entry name" value="NAD(P)-binding Rossmann-fold domains"/>
    <property type="match status" value="1"/>
</dbReference>
<comment type="similarity">
    <text evidence="1 3">Belongs to the short-chain dehydrogenases/reductases (SDR) family.</text>
</comment>
<dbReference type="PRINTS" id="PR00081">
    <property type="entry name" value="GDHRDH"/>
</dbReference>
<evidence type="ECO:0000313" key="5">
    <source>
        <dbReference type="Proteomes" id="UP001597112"/>
    </source>
</evidence>
<organism evidence="4 5">
    <name type="scientific">Ohtaekwangia kribbensis</name>
    <dbReference type="NCBI Taxonomy" id="688913"/>
    <lineage>
        <taxon>Bacteria</taxon>
        <taxon>Pseudomonadati</taxon>
        <taxon>Bacteroidota</taxon>
        <taxon>Cytophagia</taxon>
        <taxon>Cytophagales</taxon>
        <taxon>Fulvivirgaceae</taxon>
        <taxon>Ohtaekwangia</taxon>
    </lineage>
</organism>
<dbReference type="InterPro" id="IPR051911">
    <property type="entry name" value="SDR_oxidoreductase"/>
</dbReference>
<dbReference type="Proteomes" id="UP001597112">
    <property type="component" value="Unassembled WGS sequence"/>
</dbReference>
<dbReference type="CDD" id="cd05374">
    <property type="entry name" value="17beta-HSD-like_SDR_c"/>
    <property type="match status" value="1"/>
</dbReference>
<dbReference type="PRINTS" id="PR00080">
    <property type="entry name" value="SDRFAMILY"/>
</dbReference>
<dbReference type="InterPro" id="IPR020904">
    <property type="entry name" value="Sc_DH/Rdtase_CS"/>
</dbReference>
<dbReference type="PANTHER" id="PTHR43976:SF16">
    <property type="entry name" value="SHORT-CHAIN DEHYDROGENASE_REDUCTASE FAMILY PROTEIN"/>
    <property type="match status" value="1"/>
</dbReference>
<name>A0ABW3K647_9BACT</name>
<evidence type="ECO:0000256" key="3">
    <source>
        <dbReference type="RuleBase" id="RU000363"/>
    </source>
</evidence>
<keyword evidence="5" id="KW-1185">Reference proteome</keyword>
<dbReference type="PROSITE" id="PS00061">
    <property type="entry name" value="ADH_SHORT"/>
    <property type="match status" value="1"/>
</dbReference>
<evidence type="ECO:0000313" key="4">
    <source>
        <dbReference type="EMBL" id="MFD1001498.1"/>
    </source>
</evidence>
<proteinExistence type="inferred from homology"/>
<evidence type="ECO:0000256" key="1">
    <source>
        <dbReference type="ARBA" id="ARBA00006484"/>
    </source>
</evidence>